<dbReference type="OrthoDB" id="690068at2759"/>
<dbReference type="Gene3D" id="4.10.280.10">
    <property type="entry name" value="Helix-loop-helix DNA-binding domain"/>
    <property type="match status" value="1"/>
</dbReference>
<feature type="region of interest" description="Disordered" evidence="5">
    <location>
        <begin position="360"/>
        <end position="386"/>
    </location>
</feature>
<feature type="compositionally biased region" description="Basic residues" evidence="5">
    <location>
        <begin position="18"/>
        <end position="30"/>
    </location>
</feature>
<dbReference type="GO" id="GO:0046983">
    <property type="term" value="F:protein dimerization activity"/>
    <property type="evidence" value="ECO:0007669"/>
    <property type="project" value="InterPro"/>
</dbReference>
<feature type="compositionally biased region" description="Low complexity" evidence="5">
    <location>
        <begin position="218"/>
        <end position="227"/>
    </location>
</feature>
<dbReference type="PROSITE" id="PS50888">
    <property type="entry name" value="BHLH"/>
    <property type="match status" value="1"/>
</dbReference>
<dbReference type="Pfam" id="PF00010">
    <property type="entry name" value="HLH"/>
    <property type="match status" value="1"/>
</dbReference>
<feature type="domain" description="BHLH" evidence="6">
    <location>
        <begin position="24"/>
        <end position="110"/>
    </location>
</feature>
<evidence type="ECO:0000256" key="2">
    <source>
        <dbReference type="ARBA" id="ARBA00023015"/>
    </source>
</evidence>
<dbReference type="Proteomes" id="UP000245946">
    <property type="component" value="Unassembled WGS sequence"/>
</dbReference>
<dbReference type="InterPro" id="IPR011598">
    <property type="entry name" value="bHLH_dom"/>
</dbReference>
<evidence type="ECO:0000256" key="3">
    <source>
        <dbReference type="ARBA" id="ARBA00023163"/>
    </source>
</evidence>
<evidence type="ECO:0000313" key="8">
    <source>
        <dbReference type="Proteomes" id="UP000245946"/>
    </source>
</evidence>
<dbReference type="GeneID" id="37272562"/>
<dbReference type="PANTHER" id="PTHR46117">
    <property type="entry name" value="FI24210P1"/>
    <property type="match status" value="1"/>
</dbReference>
<keyword evidence="3" id="KW-0804">Transcription</keyword>
<dbReference type="SMART" id="SM00353">
    <property type="entry name" value="HLH"/>
    <property type="match status" value="1"/>
</dbReference>
<dbReference type="GO" id="GO:0000978">
    <property type="term" value="F:RNA polymerase II cis-regulatory region sequence-specific DNA binding"/>
    <property type="evidence" value="ECO:0007669"/>
    <property type="project" value="TreeGrafter"/>
</dbReference>
<evidence type="ECO:0000259" key="6">
    <source>
        <dbReference type="PROSITE" id="PS50888"/>
    </source>
</evidence>
<evidence type="ECO:0000256" key="1">
    <source>
        <dbReference type="ARBA" id="ARBA00004123"/>
    </source>
</evidence>
<keyword evidence="2" id="KW-0805">Transcription regulation</keyword>
<dbReference type="STRING" id="58919.A0A316ZEY0"/>
<reference evidence="7 8" key="1">
    <citation type="journal article" date="2018" name="Mol. Biol. Evol.">
        <title>Broad Genomic Sampling Reveals a Smut Pathogenic Ancestry of the Fungal Clade Ustilaginomycotina.</title>
        <authorList>
            <person name="Kijpornyongpan T."/>
            <person name="Mondo S.J."/>
            <person name="Barry K."/>
            <person name="Sandor L."/>
            <person name="Lee J."/>
            <person name="Lipzen A."/>
            <person name="Pangilinan J."/>
            <person name="LaButti K."/>
            <person name="Hainaut M."/>
            <person name="Henrissat B."/>
            <person name="Grigoriev I.V."/>
            <person name="Spatafora J.W."/>
            <person name="Aime M.C."/>
        </authorList>
    </citation>
    <scope>NUCLEOTIDE SEQUENCE [LARGE SCALE GENOMIC DNA]</scope>
    <source>
        <strain evidence="7 8">MCA 4186</strain>
    </source>
</reference>
<dbReference type="InterPro" id="IPR051732">
    <property type="entry name" value="USF"/>
</dbReference>
<dbReference type="InterPro" id="IPR036638">
    <property type="entry name" value="HLH_DNA-bd_sf"/>
</dbReference>
<comment type="subcellular location">
    <subcellularLocation>
        <location evidence="1">Nucleus</location>
    </subcellularLocation>
</comment>
<feature type="region of interest" description="Disordered" evidence="5">
    <location>
        <begin position="1"/>
        <end position="33"/>
    </location>
</feature>
<evidence type="ECO:0000256" key="4">
    <source>
        <dbReference type="ARBA" id="ARBA00023242"/>
    </source>
</evidence>
<dbReference type="RefSeq" id="XP_025600358.1">
    <property type="nucleotide sequence ID" value="XM_025745018.1"/>
</dbReference>
<feature type="compositionally biased region" description="Basic and acidic residues" evidence="5">
    <location>
        <begin position="183"/>
        <end position="196"/>
    </location>
</feature>
<dbReference type="PANTHER" id="PTHR46117:SF3">
    <property type="entry name" value="FI24210P1"/>
    <property type="match status" value="1"/>
</dbReference>
<keyword evidence="4" id="KW-0539">Nucleus</keyword>
<proteinExistence type="predicted"/>
<gene>
    <name evidence="7" type="ORF">FA09DRAFT_358839</name>
</gene>
<dbReference type="EMBL" id="KZ819286">
    <property type="protein sequence ID" value="PWO00080.1"/>
    <property type="molecule type" value="Genomic_DNA"/>
</dbReference>
<name>A0A316ZEY0_9BASI</name>
<evidence type="ECO:0000256" key="5">
    <source>
        <dbReference type="SAM" id="MobiDB-lite"/>
    </source>
</evidence>
<dbReference type="SUPFAM" id="SSF47459">
    <property type="entry name" value="HLH, helix-loop-helix DNA-binding domain"/>
    <property type="match status" value="1"/>
</dbReference>
<protein>
    <recommendedName>
        <fullName evidence="6">BHLH domain-containing protein</fullName>
    </recommendedName>
</protein>
<keyword evidence="8" id="KW-1185">Reference proteome</keyword>
<feature type="compositionally biased region" description="Polar residues" evidence="5">
    <location>
        <begin position="147"/>
        <end position="160"/>
    </location>
</feature>
<feature type="region of interest" description="Disordered" evidence="5">
    <location>
        <begin position="242"/>
        <end position="281"/>
    </location>
</feature>
<sequence>MRKTATPAADPAAEAPKKASRPLRRKTSHSVIERRRREKINERLIRLQETVPACRAEATELLEGKLQAVKGKKRLADDERSREVERRIQEEMVLEKLCIISHTVDHMMELKAQIAAYRRLCGELPSVEQPSPPPAHAHAHFAHGDVSPSSASTSLSQEALQESGAPAAAPARRKRHWGSNRIPRCEPSKKAARQCEADQPCLHNHTESDDEEQHSDSGESAASSASELAFDAPSLPVESLYHSAPSRKRRATDAGFTPGLEGPGEASLHACGHLHTPGGPPPGLGWPGAAHHPGHGSTARALPHLWGLPTPRRSLAALPSLSSSWRGAGGEPDQHRLASLRLPPLRHLGGCGGGPAVVLRPRSLSPLQSPAAYDEPARKRSTDGSGDGALAVLAAVSESAGR</sequence>
<dbReference type="GO" id="GO:0005634">
    <property type="term" value="C:nucleus"/>
    <property type="evidence" value="ECO:0007669"/>
    <property type="project" value="UniProtKB-SubCell"/>
</dbReference>
<evidence type="ECO:0000313" key="7">
    <source>
        <dbReference type="EMBL" id="PWO00080.1"/>
    </source>
</evidence>
<feature type="region of interest" description="Disordered" evidence="5">
    <location>
        <begin position="127"/>
        <end position="227"/>
    </location>
</feature>
<organism evidence="7 8">
    <name type="scientific">Tilletiopsis washingtonensis</name>
    <dbReference type="NCBI Taxonomy" id="58919"/>
    <lineage>
        <taxon>Eukaryota</taxon>
        <taxon>Fungi</taxon>
        <taxon>Dikarya</taxon>
        <taxon>Basidiomycota</taxon>
        <taxon>Ustilaginomycotina</taxon>
        <taxon>Exobasidiomycetes</taxon>
        <taxon>Entylomatales</taxon>
        <taxon>Entylomatales incertae sedis</taxon>
        <taxon>Tilletiopsis</taxon>
    </lineage>
</organism>
<feature type="compositionally biased region" description="Low complexity" evidence="5">
    <location>
        <begin position="1"/>
        <end position="14"/>
    </location>
</feature>
<dbReference type="GO" id="GO:0000981">
    <property type="term" value="F:DNA-binding transcription factor activity, RNA polymerase II-specific"/>
    <property type="evidence" value="ECO:0007669"/>
    <property type="project" value="TreeGrafter"/>
</dbReference>
<dbReference type="AlphaFoldDB" id="A0A316ZEY0"/>
<accession>A0A316ZEY0</accession>